<dbReference type="InterPro" id="IPR036895">
    <property type="entry name" value="Uracil-DNA_glycosylase-like_sf"/>
</dbReference>
<name>A0A4R8IQ49_9GAMM</name>
<protein>
    <recommendedName>
        <fullName evidence="3">Uracil DNA glycosylase superfamily protein</fullName>
    </recommendedName>
</protein>
<dbReference type="OrthoDB" id="7060618at2"/>
<evidence type="ECO:0008006" key="3">
    <source>
        <dbReference type="Google" id="ProtNLM"/>
    </source>
</evidence>
<evidence type="ECO:0000313" key="2">
    <source>
        <dbReference type="Proteomes" id="UP000294914"/>
    </source>
</evidence>
<comment type="caution">
    <text evidence="1">The sequence shown here is derived from an EMBL/GenBank/DDBJ whole genome shotgun (WGS) entry which is preliminary data.</text>
</comment>
<gene>
    <name evidence="1" type="ORF">EDC23_1390</name>
</gene>
<accession>A0A4R8IQ49</accession>
<dbReference type="Proteomes" id="UP000294914">
    <property type="component" value="Unassembled WGS sequence"/>
</dbReference>
<reference evidence="1 2" key="1">
    <citation type="submission" date="2019-03" db="EMBL/GenBank/DDBJ databases">
        <title>Genomic Encyclopedia of Type Strains, Phase IV (KMG-IV): sequencing the most valuable type-strain genomes for metagenomic binning, comparative biology and taxonomic classification.</title>
        <authorList>
            <person name="Goeker M."/>
        </authorList>
    </citation>
    <scope>NUCLEOTIDE SEQUENCE [LARGE SCALE GENOMIC DNA]</scope>
    <source>
        <strain evidence="1 2">DSM 16326</strain>
    </source>
</reference>
<keyword evidence="2" id="KW-1185">Reference proteome</keyword>
<dbReference type="RefSeq" id="WP_134082384.1">
    <property type="nucleotide sequence ID" value="NZ_SOQX01000002.1"/>
</dbReference>
<evidence type="ECO:0000313" key="1">
    <source>
        <dbReference type="EMBL" id="TDY03006.1"/>
    </source>
</evidence>
<organism evidence="1 2">
    <name type="scientific">Thiohalophilus thiocyanatoxydans</name>
    <dbReference type="NCBI Taxonomy" id="381308"/>
    <lineage>
        <taxon>Bacteria</taxon>
        <taxon>Pseudomonadati</taxon>
        <taxon>Pseudomonadota</taxon>
        <taxon>Gammaproteobacteria</taxon>
        <taxon>Thiohalomonadales</taxon>
        <taxon>Thiohalophilaceae</taxon>
        <taxon>Thiohalophilus</taxon>
    </lineage>
</organism>
<dbReference type="SUPFAM" id="SSF52141">
    <property type="entry name" value="Uracil-DNA glycosylase-like"/>
    <property type="match status" value="1"/>
</dbReference>
<proteinExistence type="predicted"/>
<sequence length="207" mass="24096">MWHHVKVHPWIGENYHTPKELPFRTLIIGESNYTAPEAFSDNLVVNCVRTHLGHNDDPNFSRFATKIRKLACLSRGTLSREAFWNDVAFYNFVQVRVGEVARDRPTDDMWRESVAAFGEITEAIRPQRIWVLGKTNWNHFIRHVRHSHIDPHVVELPSSWESVFAWYTNHPSSGISYEKWSPLVARLLFGQHNNALQPMQKSCAPDR</sequence>
<dbReference type="EMBL" id="SOQX01000002">
    <property type="protein sequence ID" value="TDY03006.1"/>
    <property type="molecule type" value="Genomic_DNA"/>
</dbReference>
<dbReference type="AlphaFoldDB" id="A0A4R8IQ49"/>